<dbReference type="RefSeq" id="WP_115451417.1">
    <property type="nucleotide sequence ID" value="NZ_QNQT01000002.1"/>
</dbReference>
<comment type="caution">
    <text evidence="2">The sequence shown here is derived from an EMBL/GenBank/DDBJ whole genome shotgun (WGS) entry which is preliminary data.</text>
</comment>
<feature type="domain" description="GP-PDE" evidence="1">
    <location>
        <begin position="33"/>
        <end position="286"/>
    </location>
</feature>
<dbReference type="PROSITE" id="PS51257">
    <property type="entry name" value="PROKAR_LIPOPROTEIN"/>
    <property type="match status" value="1"/>
</dbReference>
<dbReference type="GO" id="GO:0006629">
    <property type="term" value="P:lipid metabolic process"/>
    <property type="evidence" value="ECO:0007669"/>
    <property type="project" value="InterPro"/>
</dbReference>
<dbReference type="PANTHER" id="PTHR46211">
    <property type="entry name" value="GLYCEROPHOSPHORYL DIESTER PHOSPHODIESTERASE"/>
    <property type="match status" value="1"/>
</dbReference>
<sequence>MNKMIVMIVFMVLALSGCGNTDKAPVSGLPGGFMIIGHRGASAYAPEHTIASYELAHLLGADYLEIDLQMTKDGHLIAMHDKTVDRTTSGTGPAGSFTLEEIKRLDVGSFFNRLHPENARPEFENVRVPTLEEIFKHFGTSANYYIETKSPDEYPGMEDKLIELARKYSVIRNEDGKYPGLILQSFSSKSLKRIHELDPEIPLIQLKKYKEQASLSEKEARMIGRYAAGIGPNFEMISEDYVKKAHEAGLAVHPYTIDSEQEMKKALEFGVDGAFTNYPNRLAVLLGRKSEE</sequence>
<keyword evidence="3" id="KW-1185">Reference proteome</keyword>
<protein>
    <submittedName>
        <fullName evidence="2">Glycerophosphodiester phosphodiesterase</fullName>
    </submittedName>
</protein>
<organism evidence="2 3">
    <name type="scientific">Neobacillus piezotolerans</name>
    <dbReference type="NCBI Taxonomy" id="2259171"/>
    <lineage>
        <taxon>Bacteria</taxon>
        <taxon>Bacillati</taxon>
        <taxon>Bacillota</taxon>
        <taxon>Bacilli</taxon>
        <taxon>Bacillales</taxon>
        <taxon>Bacillaceae</taxon>
        <taxon>Neobacillus</taxon>
    </lineage>
</organism>
<dbReference type="InterPro" id="IPR017946">
    <property type="entry name" value="PLC-like_Pdiesterase_TIM-brl"/>
</dbReference>
<dbReference type="Pfam" id="PF03009">
    <property type="entry name" value="GDPD"/>
    <property type="match status" value="1"/>
</dbReference>
<dbReference type="PANTHER" id="PTHR46211:SF7">
    <property type="entry name" value="GLYCEROPHOSPHODIESTER PHOSPHODIESTERASE"/>
    <property type="match status" value="1"/>
</dbReference>
<dbReference type="CDD" id="cd08601">
    <property type="entry name" value="GDPD_SaGlpQ_like"/>
    <property type="match status" value="1"/>
</dbReference>
<dbReference type="OrthoDB" id="384721at2"/>
<dbReference type="PROSITE" id="PS51704">
    <property type="entry name" value="GP_PDE"/>
    <property type="match status" value="1"/>
</dbReference>
<dbReference type="SUPFAM" id="SSF51695">
    <property type="entry name" value="PLC-like phosphodiesterases"/>
    <property type="match status" value="1"/>
</dbReference>
<dbReference type="Gene3D" id="3.20.20.190">
    <property type="entry name" value="Phosphatidylinositol (PI) phosphodiesterase"/>
    <property type="match status" value="1"/>
</dbReference>
<reference evidence="2 3" key="1">
    <citation type="submission" date="2018-07" db="EMBL/GenBank/DDBJ databases">
        <title>Bacillus sp. YLB-04 draft genome sequence.</title>
        <authorList>
            <person name="Yu L."/>
            <person name="Tang X."/>
        </authorList>
    </citation>
    <scope>NUCLEOTIDE SEQUENCE [LARGE SCALE GENOMIC DNA]</scope>
    <source>
        <strain evidence="2 3">YLB-04</strain>
    </source>
</reference>
<dbReference type="GO" id="GO:0008081">
    <property type="term" value="F:phosphoric diester hydrolase activity"/>
    <property type="evidence" value="ECO:0007669"/>
    <property type="project" value="InterPro"/>
</dbReference>
<dbReference type="AlphaFoldDB" id="A0A3D8GUM7"/>
<evidence type="ECO:0000313" key="2">
    <source>
        <dbReference type="EMBL" id="RDU37746.1"/>
    </source>
</evidence>
<name>A0A3D8GUM7_9BACI</name>
<dbReference type="EMBL" id="QNQT01000002">
    <property type="protein sequence ID" value="RDU37746.1"/>
    <property type="molecule type" value="Genomic_DNA"/>
</dbReference>
<evidence type="ECO:0000313" key="3">
    <source>
        <dbReference type="Proteomes" id="UP000257144"/>
    </source>
</evidence>
<proteinExistence type="predicted"/>
<dbReference type="InterPro" id="IPR030395">
    <property type="entry name" value="GP_PDE_dom"/>
</dbReference>
<gene>
    <name evidence="2" type="ORF">DRW41_07920</name>
</gene>
<accession>A0A3D8GUM7</accession>
<dbReference type="Proteomes" id="UP000257144">
    <property type="component" value="Unassembled WGS sequence"/>
</dbReference>
<evidence type="ECO:0000259" key="1">
    <source>
        <dbReference type="PROSITE" id="PS51704"/>
    </source>
</evidence>